<dbReference type="GO" id="GO:0016887">
    <property type="term" value="F:ATP hydrolysis activity"/>
    <property type="evidence" value="ECO:0007669"/>
    <property type="project" value="InterPro"/>
</dbReference>
<reference evidence="15" key="1">
    <citation type="submission" date="2025-08" db="UniProtKB">
        <authorList>
            <consortium name="Ensembl"/>
        </authorList>
    </citation>
    <scope>IDENTIFICATION</scope>
</reference>
<dbReference type="SMART" id="SM00382">
    <property type="entry name" value="AAA"/>
    <property type="match status" value="2"/>
</dbReference>
<dbReference type="Pfam" id="PF00005">
    <property type="entry name" value="ABC_tran"/>
    <property type="match status" value="2"/>
</dbReference>
<evidence type="ECO:0000313" key="16">
    <source>
        <dbReference type="Proteomes" id="UP000472262"/>
    </source>
</evidence>
<feature type="transmembrane region" description="Helical" evidence="13">
    <location>
        <begin position="1690"/>
        <end position="1707"/>
    </location>
</feature>
<feature type="transmembrane region" description="Helical" evidence="13">
    <location>
        <begin position="1332"/>
        <end position="1353"/>
    </location>
</feature>
<keyword evidence="9 13" id="KW-0472">Membrane</keyword>
<feature type="transmembrane region" description="Helical" evidence="13">
    <location>
        <begin position="836"/>
        <end position="857"/>
    </location>
</feature>
<dbReference type="Gene3D" id="3.40.50.300">
    <property type="entry name" value="P-loop containing nucleotide triphosphate hydrolases"/>
    <property type="match status" value="2"/>
</dbReference>
<dbReference type="InterPro" id="IPR003439">
    <property type="entry name" value="ABC_transporter-like_ATP-bd"/>
</dbReference>
<accession>A0A672SFJ0</accession>
<feature type="transmembrane region" description="Helical" evidence="13">
    <location>
        <begin position="23"/>
        <end position="42"/>
    </location>
</feature>
<protein>
    <recommendedName>
        <fullName evidence="2">P-type phospholipid transporter</fullName>
        <ecNumber evidence="2">7.6.2.1</ecNumber>
    </recommendedName>
</protein>
<keyword evidence="16" id="KW-1185">Reference proteome</keyword>
<keyword evidence="11" id="KW-0325">Glycoprotein</keyword>
<feature type="transmembrane region" description="Helical" evidence="13">
    <location>
        <begin position="760"/>
        <end position="783"/>
    </location>
</feature>
<dbReference type="InterPro" id="IPR056264">
    <property type="entry name" value="R2_ABCA1-4-like"/>
</dbReference>
<evidence type="ECO:0000256" key="6">
    <source>
        <dbReference type="ARBA" id="ARBA00022840"/>
    </source>
</evidence>
<evidence type="ECO:0000256" key="3">
    <source>
        <dbReference type="ARBA" id="ARBA00022553"/>
    </source>
</evidence>
<evidence type="ECO:0000256" key="12">
    <source>
        <dbReference type="ARBA" id="ARBA00034036"/>
    </source>
</evidence>
<dbReference type="PANTHER" id="PTHR19229:SF190">
    <property type="entry name" value="RETINAL-SPECIFIC PHOSPHOLIPID-TRANSPORTING ATPASE ABCA4"/>
    <property type="match status" value="1"/>
</dbReference>
<proteinExistence type="predicted"/>
<reference evidence="15" key="2">
    <citation type="submission" date="2025-09" db="UniProtKB">
        <authorList>
            <consortium name="Ensembl"/>
        </authorList>
    </citation>
    <scope>IDENTIFICATION</scope>
</reference>
<dbReference type="Ensembl" id="ENSSGRT00000107127.1">
    <property type="protein sequence ID" value="ENSSGRP00000100732.1"/>
    <property type="gene ID" value="ENSSGRG00000050113.1"/>
</dbReference>
<evidence type="ECO:0000256" key="8">
    <source>
        <dbReference type="ARBA" id="ARBA00022989"/>
    </source>
</evidence>
<dbReference type="Pfam" id="PF12698">
    <property type="entry name" value="ABC2_membrane_3"/>
    <property type="match status" value="2"/>
</dbReference>
<feature type="domain" description="ABC transporter" evidence="14">
    <location>
        <begin position="1891"/>
        <end position="2123"/>
    </location>
</feature>
<evidence type="ECO:0000256" key="10">
    <source>
        <dbReference type="ARBA" id="ARBA00023157"/>
    </source>
</evidence>
<dbReference type="InterPro" id="IPR003593">
    <property type="entry name" value="AAA+_ATPase"/>
</dbReference>
<evidence type="ECO:0000256" key="11">
    <source>
        <dbReference type="ARBA" id="ARBA00023180"/>
    </source>
</evidence>
<comment type="catalytic activity">
    <reaction evidence="12">
        <text>ATP + H2O + phospholipidSide 1 = ADP + phosphate + phospholipidSide 2.</text>
        <dbReference type="EC" id="7.6.2.1"/>
    </reaction>
</comment>
<evidence type="ECO:0000256" key="13">
    <source>
        <dbReference type="SAM" id="Phobius"/>
    </source>
</evidence>
<keyword evidence="10" id="KW-1015">Disulfide bond</keyword>
<keyword evidence="4 13" id="KW-0812">Transmembrane</keyword>
<evidence type="ECO:0000256" key="7">
    <source>
        <dbReference type="ARBA" id="ARBA00022967"/>
    </source>
</evidence>
<evidence type="ECO:0000256" key="2">
    <source>
        <dbReference type="ARBA" id="ARBA00012189"/>
    </source>
</evidence>
<dbReference type="InterPro" id="IPR013525">
    <property type="entry name" value="ABC2_TM"/>
</dbReference>
<evidence type="ECO:0000259" key="14">
    <source>
        <dbReference type="PROSITE" id="PS50893"/>
    </source>
</evidence>
<keyword evidence="5" id="KW-0547">Nucleotide-binding</keyword>
<feature type="transmembrane region" description="Helical" evidence="13">
    <location>
        <begin position="1749"/>
        <end position="1774"/>
    </location>
</feature>
<evidence type="ECO:0000313" key="15">
    <source>
        <dbReference type="Ensembl" id="ENSSGRP00000100732.1"/>
    </source>
</evidence>
<gene>
    <name evidence="15" type="primary">abca4b</name>
</gene>
<keyword evidence="7" id="KW-1278">Translocase</keyword>
<dbReference type="PROSITE" id="PS00211">
    <property type="entry name" value="ABC_TRANSPORTER_1"/>
    <property type="match status" value="1"/>
</dbReference>
<feature type="transmembrane region" description="Helical" evidence="13">
    <location>
        <begin position="1719"/>
        <end position="1737"/>
    </location>
</feature>
<evidence type="ECO:0000256" key="9">
    <source>
        <dbReference type="ARBA" id="ARBA00023136"/>
    </source>
</evidence>
<dbReference type="GO" id="GO:0140359">
    <property type="term" value="F:ABC-type transporter activity"/>
    <property type="evidence" value="ECO:0007669"/>
    <property type="project" value="InterPro"/>
</dbReference>
<dbReference type="CDD" id="cd03263">
    <property type="entry name" value="ABC_subfamily_A"/>
    <property type="match status" value="2"/>
</dbReference>
<organism evidence="15 16">
    <name type="scientific">Sinocyclocheilus grahami</name>
    <name type="common">Dianchi golden-line fish</name>
    <name type="synonym">Barbus grahami</name>
    <dbReference type="NCBI Taxonomy" id="75366"/>
    <lineage>
        <taxon>Eukaryota</taxon>
        <taxon>Metazoa</taxon>
        <taxon>Chordata</taxon>
        <taxon>Craniata</taxon>
        <taxon>Vertebrata</taxon>
        <taxon>Euteleostomi</taxon>
        <taxon>Actinopterygii</taxon>
        <taxon>Neopterygii</taxon>
        <taxon>Teleostei</taxon>
        <taxon>Ostariophysi</taxon>
        <taxon>Cypriniformes</taxon>
        <taxon>Cyprinidae</taxon>
        <taxon>Cyprininae</taxon>
        <taxon>Sinocyclocheilus</taxon>
    </lineage>
</organism>
<dbReference type="GO" id="GO:0005524">
    <property type="term" value="F:ATP binding"/>
    <property type="evidence" value="ECO:0007669"/>
    <property type="project" value="UniProtKB-KW"/>
</dbReference>
<feature type="transmembrane region" description="Helical" evidence="13">
    <location>
        <begin position="1832"/>
        <end position="1854"/>
    </location>
</feature>
<name>A0A672SFJ0_SINGR</name>
<feature type="transmembrane region" description="Helical" evidence="13">
    <location>
        <begin position="1638"/>
        <end position="1660"/>
    </location>
</feature>
<feature type="transmembrane region" description="Helical" evidence="13">
    <location>
        <begin position="655"/>
        <end position="675"/>
    </location>
</feature>
<dbReference type="InterPro" id="IPR026082">
    <property type="entry name" value="ABCA"/>
</dbReference>
<dbReference type="GO" id="GO:0140326">
    <property type="term" value="F:ATPase-coupled intramembrane lipid transporter activity"/>
    <property type="evidence" value="ECO:0007669"/>
    <property type="project" value="UniProtKB-EC"/>
</dbReference>
<dbReference type="Proteomes" id="UP000472262">
    <property type="component" value="Unassembled WGS sequence"/>
</dbReference>
<evidence type="ECO:0000256" key="5">
    <source>
        <dbReference type="ARBA" id="ARBA00022741"/>
    </source>
</evidence>
<dbReference type="GO" id="GO:0016020">
    <property type="term" value="C:membrane"/>
    <property type="evidence" value="ECO:0007669"/>
    <property type="project" value="UniProtKB-SubCell"/>
</dbReference>
<evidence type="ECO:0000256" key="1">
    <source>
        <dbReference type="ARBA" id="ARBA00004141"/>
    </source>
</evidence>
<keyword evidence="8 13" id="KW-1133">Transmembrane helix</keyword>
<feature type="transmembrane region" description="Helical" evidence="13">
    <location>
        <begin position="731"/>
        <end position="753"/>
    </location>
</feature>
<sequence length="2261" mass="257457">MNTSSQTRLLLWKNWTLRKRQKIRFLVEILWPVFLFIGLVWLRRANPLYRQHECHFPSKAMPSAGILPWFQGIFCNANNPCFRHQTRGELPGVVSNYHNSILARFYQDSQELLLNDTEFHQLGRLWHEATIMNNFMETLRTNPALVAGMLGRGCHILKDDEGLTSFLLRDAGLSEVVVYDLTNAQVRVEQFAYGIPDLTLKEIACSQVLLERFLIFPSHGGLYGVRNAMCALSQQRLQNIEDVLYANIDFFKLLRLLPMVLDNHTPGIDLQFWGRVLSALSDKLQELAERPSSQDLMQVIYSIFQPGGPSSFSQLMSTVSDLFCGYPEGEITRVFSFNWYEDNNYKAFLGIDNSRGHNSYTYDKTATPFCNALMQNLESNPITKIMWNSVKPLVMGKILYTPDSPAVRKILKSANTTFEELERLQKMGKVWEEVGPQLWEFFQNSVQMNMIRDTLGNPTVMDFLDRRLKETQFSTKDILNFLHNGPEQDRYMNMTNFDWRNVFRLADDAIRMFNQYSECINLDKFVGHMDENMMTHQALHLLGENKFWAGLVFMDMYPWSTELPRHVKFKIRMDIDAVERTNKIKDRYWDPGPRADPVEDHRYIWGGFAYLQDMIEHGILKLHTGHDWPLGVYLQQMPYPCYVDDMFMLTLNRCFPIFMVLAWIYSVSMMVKSIVLEKEMRLKEMLKAMGVSNRVIWYTWFIDSFLMMAASTALLTAIIMVGKVLNYSDPIILFLFLLTFTVATIMQCFLMSVFFNKANLAAACSGIIYFTLYLPHIFCFAWQDRITKEMKLAVSFLSPVAFGFGTEYLSRYEEQGLGLQWDNIHTSPLEGDEYSFFTSIHMMLLDAVIYAFLAWYLDNVFPGQYGIGRPFYFPLQPSYWLKMEKEREREEQLKMQEEIQQEEIQPVHDGNTFFEPEPEGLLMGVSVQDLVKVYSKSSRPAVDCFNMNFYEGQITSFLGHNGAGKTTTLSILTGLFPPTSGTAYIYGKDIRTEMDAIRQSLGMCPQYNILFNHLTVEEHILFYSLLKGRDRNEAEKEVENMLEDLGLPHKRDEEAQNLSGGMQRKLSVAMAFVGGSKVVILDEPTSGVDPYSRRSIWDLLLKNRTGRTVILSTHHMDEADLLSDRVAIISKGKLHCSGSPLFLKNCFGVGFYLTLVRHMKDQRKKEVRETSVKGHHDTIPAFQPERILDGNVESITTLIHHHVPEAKLIEMIGQEMTYLLPNKGFKYRAYASLFRELEETLGDMGLSSFGISDTSLEEVGQHFIHYACNHYYQLHPNLVWFTDANGVGSPLESENSAGRASRQVKGLSLVLKQFHALLVKRFHHATRSHKDFLAQIVLPASFVLIALVFTMIVPPFGEYPSLTLTPWMYGQQFTFISNEQPSHPKMRHFIQTLLKGPGMGTRCMANQSLESLFTCLNTTSDWEVPPVSPEVKNILSSPEWNIRNPSPSCECSTDTKLTMLPICPDGAGGLPPRQPTGDILLDMTDKNISDYLMKTYPKLIKTSLKSKYWVNEQRYGGLSVGGQLPILDVDPEEIQAVLSQLGQMMNITGGPYSKSAMNELGTFLHYMESEYNVKVWYNNKGWHAMVSFMNIANNAILRAFLPPHANPSEYGITAINHPLNLTKEQLSEVTVLTTSVDAVVAICVIFAMSFIPASFVLYLIQERVTKAKHLQFVSGVSPLVYWVANFFWDMINYSVSTAMVVGIFVGFDKKCYTSPTNLPGLVALLCLYGWSVTPMMYPMSYMFNVPSTAYVSLSCINLFIGINSSAITFILELFENNRSLLMFNEVLKKVLLVFPHFCLGRGLIDMAMNQAVTDVYARFGEEFSMDPFRWNFVGKNLFCMAVEGFVYFIFNLLIQYNFFLDYWKSPVKDEDDDVAQERERIYKGGNKNDILLIRDLSKTYRRRKRPAVDRICVGVPAGECFGLLGVNGAGKTTTFKMLTGDTDVTSGEASVAGCSILTNILDVHQNMGYCPQFDAIDELLTGREHLYLYARLRGIPESEISRVAEWGIQKLGLSEYAGNCAGTYSGGNKRKLSTAIAMIGCPPLVLLDEPTTGMDPHSRRFLWTAILSIIRDGRAVVLTSHSMEECEALCTRLAIMVNGTFKCLGTIQHLKYKFGGGYVVTMKIKAEKAGIPPDLVPAESFMESSFPGCIQREKHYNTLQYEIVAASLARVFQLVLTNKERLNIEDYSVSQTTLDQVTSPSPSQYTSLKPPPPPLLFARSFCYFIFLKLAGQPQSILSKTLFIINVINSNYHFTLQTLSQS</sequence>
<comment type="subcellular location">
    <subcellularLocation>
        <location evidence="1">Membrane</location>
        <topology evidence="1">Multi-pass membrane protein</topology>
    </subcellularLocation>
</comment>
<dbReference type="SUPFAM" id="SSF52540">
    <property type="entry name" value="P-loop containing nucleoside triphosphate hydrolases"/>
    <property type="match status" value="2"/>
</dbReference>
<keyword evidence="6" id="KW-0067">ATP-binding</keyword>
<dbReference type="GO" id="GO:0005548">
    <property type="term" value="F:phospholipid transporter activity"/>
    <property type="evidence" value="ECO:0007669"/>
    <property type="project" value="UniProtKB-ARBA"/>
</dbReference>
<dbReference type="InterPro" id="IPR017871">
    <property type="entry name" value="ABC_transporter-like_CS"/>
</dbReference>
<dbReference type="PANTHER" id="PTHR19229">
    <property type="entry name" value="ATP-BINDING CASSETTE TRANSPORTER SUBFAMILY A ABCA"/>
    <property type="match status" value="1"/>
</dbReference>
<keyword evidence="3" id="KW-0597">Phosphoprotein</keyword>
<dbReference type="EC" id="7.6.2.1" evidence="2"/>
<feature type="domain" description="ABC transporter" evidence="14">
    <location>
        <begin position="925"/>
        <end position="1156"/>
    </location>
</feature>
<dbReference type="FunFam" id="3.40.50.300:FF:000232">
    <property type="entry name" value="ATP-binding cassette, sub-family A (ABC1), member 1"/>
    <property type="match status" value="1"/>
</dbReference>
<dbReference type="FunFam" id="3.40.50.300:FF:000264">
    <property type="entry name" value="ATP-binding cassette, sub-family A (ABC1), member 1"/>
    <property type="match status" value="1"/>
</dbReference>
<dbReference type="PROSITE" id="PS50893">
    <property type="entry name" value="ABC_TRANSPORTER_2"/>
    <property type="match status" value="2"/>
</dbReference>
<evidence type="ECO:0000256" key="4">
    <source>
        <dbReference type="ARBA" id="ARBA00022692"/>
    </source>
</evidence>
<feature type="transmembrane region" description="Helical" evidence="13">
    <location>
        <begin position="695"/>
        <end position="719"/>
    </location>
</feature>
<dbReference type="InterPro" id="IPR027417">
    <property type="entry name" value="P-loop_NTPase"/>
</dbReference>
<dbReference type="Pfam" id="PF23321">
    <property type="entry name" value="R1_ABCA1"/>
    <property type="match status" value="1"/>
</dbReference>